<evidence type="ECO:0000256" key="5">
    <source>
        <dbReference type="PIRSR" id="PIRSR006230-1"/>
    </source>
</evidence>
<dbReference type="NCBIfam" id="TIGR03596">
    <property type="entry name" value="GTPase_YlqF"/>
    <property type="match status" value="1"/>
</dbReference>
<dbReference type="GO" id="GO:0005737">
    <property type="term" value="C:cytoplasm"/>
    <property type="evidence" value="ECO:0007669"/>
    <property type="project" value="UniProtKB-SubCell"/>
</dbReference>
<gene>
    <name evidence="7" type="ordered locus">PTH_1716</name>
</gene>
<dbReference type="Gene3D" id="1.10.1580.10">
    <property type="match status" value="1"/>
</dbReference>
<protein>
    <recommendedName>
        <fullName evidence="1 4">Ribosome biogenesis GTPase A</fullName>
    </recommendedName>
</protein>
<dbReference type="CDD" id="cd01856">
    <property type="entry name" value="YlqF"/>
    <property type="match status" value="1"/>
</dbReference>
<keyword evidence="4" id="KW-0963">Cytoplasm</keyword>
<dbReference type="Pfam" id="PF01926">
    <property type="entry name" value="MMR_HSR1"/>
    <property type="match status" value="1"/>
</dbReference>
<dbReference type="PIRSF" id="PIRSF006230">
    <property type="entry name" value="MG442"/>
    <property type="match status" value="1"/>
</dbReference>
<comment type="subcellular location">
    <subcellularLocation>
        <location evidence="4">Cytoplasm</location>
    </subcellularLocation>
</comment>
<name>A5D1J1_PELTS</name>
<evidence type="ECO:0000313" key="8">
    <source>
        <dbReference type="Proteomes" id="UP000006556"/>
    </source>
</evidence>
<feature type="binding site" evidence="5">
    <location>
        <begin position="58"/>
        <end position="61"/>
    </location>
    <ligand>
        <name>GTP</name>
        <dbReference type="ChEBI" id="CHEBI:37565"/>
    </ligand>
</feature>
<evidence type="ECO:0000256" key="4">
    <source>
        <dbReference type="PIRNR" id="PIRNR006230"/>
    </source>
</evidence>
<dbReference type="InterPro" id="IPR019991">
    <property type="entry name" value="GTP-bd_ribosome_bgen"/>
</dbReference>
<comment type="function">
    <text evidence="4">Required for a late step of 50S ribosomal subunit assembly. Has GTPase activity.</text>
</comment>
<keyword evidence="8" id="KW-1185">Reference proteome</keyword>
<dbReference type="HOGENOM" id="CLU_011106_1_0_9"/>
<dbReference type="AlphaFoldDB" id="A5D1J1"/>
<dbReference type="InterPro" id="IPR023179">
    <property type="entry name" value="GTP-bd_ortho_bundle_sf"/>
</dbReference>
<keyword evidence="3 4" id="KW-0342">GTP-binding</keyword>
<evidence type="ECO:0000313" key="7">
    <source>
        <dbReference type="EMBL" id="BAF59897.1"/>
    </source>
</evidence>
<reference evidence="8" key="1">
    <citation type="journal article" date="2008" name="Genome Res.">
        <title>The genome of Pelotomaculum thermopropionicum reveals niche-associated evolution in anaerobic microbiota.</title>
        <authorList>
            <person name="Kosaka T."/>
            <person name="Kato S."/>
            <person name="Shimoyama T."/>
            <person name="Ishii S."/>
            <person name="Abe T."/>
            <person name="Watanabe K."/>
        </authorList>
    </citation>
    <scope>NUCLEOTIDE SEQUENCE [LARGE SCALE GENOMIC DNA]</scope>
    <source>
        <strain evidence="8">DSM 13744 / JCM 10971 / SI</strain>
    </source>
</reference>
<dbReference type="InterPro" id="IPR006073">
    <property type="entry name" value="GTP-bd"/>
</dbReference>
<dbReference type="EMBL" id="AP009389">
    <property type="protein sequence ID" value="BAF59897.1"/>
    <property type="molecule type" value="Genomic_DNA"/>
</dbReference>
<dbReference type="InterPro" id="IPR027417">
    <property type="entry name" value="P-loop_NTPase"/>
</dbReference>
<evidence type="ECO:0000259" key="6">
    <source>
        <dbReference type="PROSITE" id="PS51721"/>
    </source>
</evidence>
<dbReference type="eggNOG" id="COG1161">
    <property type="taxonomic scope" value="Bacteria"/>
</dbReference>
<dbReference type="KEGG" id="pth:PTH_1716"/>
<dbReference type="GO" id="GO:0003924">
    <property type="term" value="F:GTPase activity"/>
    <property type="evidence" value="ECO:0007669"/>
    <property type="project" value="TreeGrafter"/>
</dbReference>
<dbReference type="GO" id="GO:0005525">
    <property type="term" value="F:GTP binding"/>
    <property type="evidence" value="ECO:0007669"/>
    <property type="project" value="UniProtKB-KW"/>
</dbReference>
<sequence length="284" mass="31547">MDIHWYPGHMAKARRQVKEDLRLADVVIEVLDARIPASSRNPDIGKIAGSKPRLIVLNKSDLADPVLTGRWMDYFKKAGYEAADVDSVSGRGVREIPGLVEQLAAPKIASLANAGRRPRAARCMVLGIPNVGKSFLINKLVGRRVVKTGSSPGVTRGKQWVRLTGNLELMDTPGILRPRLDDPVTAFHLAVTGAVKEEVFNLEKVAGRLLKWLMENYPDAIRERYRLEDLPEEPEEMLNAIGARRGYFMSGGAVDLIRSSRAVLKEFREGKMGRFTLEKPPQSI</sequence>
<dbReference type="PANTHER" id="PTHR45782">
    <property type="entry name" value="MITOCHONDRIAL RIBOSOME-ASSOCIATED GTPASE 1"/>
    <property type="match status" value="1"/>
</dbReference>
<dbReference type="GO" id="GO:0006412">
    <property type="term" value="P:translation"/>
    <property type="evidence" value="ECO:0007669"/>
    <property type="project" value="TreeGrafter"/>
</dbReference>
<evidence type="ECO:0000256" key="2">
    <source>
        <dbReference type="ARBA" id="ARBA00022741"/>
    </source>
</evidence>
<dbReference type="Gene3D" id="3.40.50.300">
    <property type="entry name" value="P-loop containing nucleotide triphosphate hydrolases"/>
    <property type="match status" value="1"/>
</dbReference>
<dbReference type="FunFam" id="3.40.50.300:FF:000590">
    <property type="entry name" value="Ribosome biogenesis GTPase A"/>
    <property type="match status" value="1"/>
</dbReference>
<dbReference type="Proteomes" id="UP000006556">
    <property type="component" value="Chromosome"/>
</dbReference>
<dbReference type="PANTHER" id="PTHR45782:SF4">
    <property type="entry name" value="MITOCHONDRIAL RIBOSOME-ASSOCIATED GTPASE 1"/>
    <property type="match status" value="1"/>
</dbReference>
<accession>A5D1J1</accession>
<proteinExistence type="inferred from homology"/>
<dbReference type="STRING" id="370438.PTH_1716"/>
<dbReference type="InterPro" id="IPR016478">
    <property type="entry name" value="GTPase_MTG1"/>
</dbReference>
<dbReference type="SUPFAM" id="SSF52540">
    <property type="entry name" value="P-loop containing nucleoside triphosphate hydrolases"/>
    <property type="match status" value="1"/>
</dbReference>
<feature type="binding site" evidence="5">
    <location>
        <position position="174"/>
    </location>
    <ligand>
        <name>GTP</name>
        <dbReference type="ChEBI" id="CHEBI:37565"/>
    </ligand>
</feature>
<feature type="domain" description="CP-type G" evidence="6">
    <location>
        <begin position="14"/>
        <end position="178"/>
    </location>
</feature>
<dbReference type="PROSITE" id="PS51721">
    <property type="entry name" value="G_CP"/>
    <property type="match status" value="1"/>
</dbReference>
<dbReference type="InterPro" id="IPR030378">
    <property type="entry name" value="G_CP_dom"/>
</dbReference>
<organism evidence="7 8">
    <name type="scientific">Pelotomaculum thermopropionicum (strain DSM 13744 / JCM 10971 / SI)</name>
    <dbReference type="NCBI Taxonomy" id="370438"/>
    <lineage>
        <taxon>Bacteria</taxon>
        <taxon>Bacillati</taxon>
        <taxon>Bacillota</taxon>
        <taxon>Clostridia</taxon>
        <taxon>Eubacteriales</taxon>
        <taxon>Desulfotomaculaceae</taxon>
        <taxon>Pelotomaculum</taxon>
    </lineage>
</organism>
<evidence type="ECO:0000256" key="3">
    <source>
        <dbReference type="ARBA" id="ARBA00023134"/>
    </source>
</evidence>
<keyword evidence="2 4" id="KW-0547">Nucleotide-binding</keyword>
<comment type="similarity">
    <text evidence="4">Belongs to the TRAFAC class YlqF/YawG GTPase family. MTG1 subfamily.</text>
</comment>
<evidence type="ECO:0000256" key="1">
    <source>
        <dbReference type="ARBA" id="ARBA00014898"/>
    </source>
</evidence>